<feature type="compositionally biased region" description="Basic and acidic residues" evidence="1">
    <location>
        <begin position="28"/>
        <end position="41"/>
    </location>
</feature>
<protein>
    <recommendedName>
        <fullName evidence="4">Retrotransposon gag domain-containing protein</fullName>
    </recommendedName>
</protein>
<dbReference type="Gramene" id="KOM41133">
    <property type="protein sequence ID" value="KOM41133"/>
    <property type="gene ID" value="LR48_Vigan04g133100"/>
</dbReference>
<evidence type="ECO:0000313" key="3">
    <source>
        <dbReference type="Proteomes" id="UP000053144"/>
    </source>
</evidence>
<accession>A0A0L9UEG5</accession>
<dbReference type="AlphaFoldDB" id="A0A0L9UEG5"/>
<evidence type="ECO:0000256" key="1">
    <source>
        <dbReference type="SAM" id="MobiDB-lite"/>
    </source>
</evidence>
<organism evidence="2 3">
    <name type="scientific">Phaseolus angularis</name>
    <name type="common">Azuki bean</name>
    <name type="synonym">Vigna angularis</name>
    <dbReference type="NCBI Taxonomy" id="3914"/>
    <lineage>
        <taxon>Eukaryota</taxon>
        <taxon>Viridiplantae</taxon>
        <taxon>Streptophyta</taxon>
        <taxon>Embryophyta</taxon>
        <taxon>Tracheophyta</taxon>
        <taxon>Spermatophyta</taxon>
        <taxon>Magnoliopsida</taxon>
        <taxon>eudicotyledons</taxon>
        <taxon>Gunneridae</taxon>
        <taxon>Pentapetalae</taxon>
        <taxon>rosids</taxon>
        <taxon>fabids</taxon>
        <taxon>Fabales</taxon>
        <taxon>Fabaceae</taxon>
        <taxon>Papilionoideae</taxon>
        <taxon>50 kb inversion clade</taxon>
        <taxon>NPAAA clade</taxon>
        <taxon>indigoferoid/millettioid clade</taxon>
        <taxon>Phaseoleae</taxon>
        <taxon>Vigna</taxon>
    </lineage>
</organism>
<proteinExistence type="predicted"/>
<gene>
    <name evidence="2" type="ORF">LR48_Vigan04g133100</name>
</gene>
<name>A0A0L9UEG5_PHAAN</name>
<sequence length="148" mass="17005">MAQDLMAIMQEMQRRMEAMQAEIETLRAERDATRRDRDAGRRGAPTRTPIVEFLDFDQEGTDQGENSSRRSHARPVHVAHARALHPFTTAVMEEQMPERTFPILERYDGSGDPEKHLRSFVDAMAIYSPSERVWCRVFSLSVKGEALE</sequence>
<dbReference type="STRING" id="3914.A0A0L9UEG5"/>
<evidence type="ECO:0000313" key="2">
    <source>
        <dbReference type="EMBL" id="KOM41133.1"/>
    </source>
</evidence>
<evidence type="ECO:0008006" key="4">
    <source>
        <dbReference type="Google" id="ProtNLM"/>
    </source>
</evidence>
<dbReference type="EMBL" id="CM003374">
    <property type="protein sequence ID" value="KOM41133.1"/>
    <property type="molecule type" value="Genomic_DNA"/>
</dbReference>
<feature type="region of interest" description="Disordered" evidence="1">
    <location>
        <begin position="28"/>
        <end position="76"/>
    </location>
</feature>
<reference evidence="3" key="1">
    <citation type="journal article" date="2015" name="Proc. Natl. Acad. Sci. U.S.A.">
        <title>Genome sequencing of adzuki bean (Vigna angularis) provides insight into high starch and low fat accumulation and domestication.</title>
        <authorList>
            <person name="Yang K."/>
            <person name="Tian Z."/>
            <person name="Chen C."/>
            <person name="Luo L."/>
            <person name="Zhao B."/>
            <person name="Wang Z."/>
            <person name="Yu L."/>
            <person name="Li Y."/>
            <person name="Sun Y."/>
            <person name="Li W."/>
            <person name="Chen Y."/>
            <person name="Li Y."/>
            <person name="Zhang Y."/>
            <person name="Ai D."/>
            <person name="Zhao J."/>
            <person name="Shang C."/>
            <person name="Ma Y."/>
            <person name="Wu B."/>
            <person name="Wang M."/>
            <person name="Gao L."/>
            <person name="Sun D."/>
            <person name="Zhang P."/>
            <person name="Guo F."/>
            <person name="Wang W."/>
            <person name="Li Y."/>
            <person name="Wang J."/>
            <person name="Varshney R.K."/>
            <person name="Wang J."/>
            <person name="Ling H.Q."/>
            <person name="Wan P."/>
        </authorList>
    </citation>
    <scope>NUCLEOTIDE SEQUENCE</scope>
    <source>
        <strain evidence="3">cv. Jingnong 6</strain>
    </source>
</reference>
<dbReference type="Proteomes" id="UP000053144">
    <property type="component" value="Chromosome 4"/>
</dbReference>